<evidence type="ECO:0000313" key="1">
    <source>
        <dbReference type="EMBL" id="KAJ8000937.1"/>
    </source>
</evidence>
<protein>
    <submittedName>
        <fullName evidence="1">Uncharacterized protein</fullName>
    </submittedName>
</protein>
<dbReference type="Proteomes" id="UP001157502">
    <property type="component" value="Chromosome 15"/>
</dbReference>
<accession>A0ACC2GBJ3</accession>
<keyword evidence="2" id="KW-1185">Reference proteome</keyword>
<name>A0ACC2GBJ3_DALPE</name>
<reference evidence="1" key="1">
    <citation type="submission" date="2021-05" db="EMBL/GenBank/DDBJ databases">
        <authorList>
            <person name="Pan Q."/>
            <person name="Jouanno E."/>
            <person name="Zahm M."/>
            <person name="Klopp C."/>
            <person name="Cabau C."/>
            <person name="Louis A."/>
            <person name="Berthelot C."/>
            <person name="Parey E."/>
            <person name="Roest Crollius H."/>
            <person name="Montfort J."/>
            <person name="Robinson-Rechavi M."/>
            <person name="Bouchez O."/>
            <person name="Lampietro C."/>
            <person name="Lopez Roques C."/>
            <person name="Donnadieu C."/>
            <person name="Postlethwait J."/>
            <person name="Bobe J."/>
            <person name="Dillon D."/>
            <person name="Chandos A."/>
            <person name="von Hippel F."/>
            <person name="Guiguen Y."/>
        </authorList>
    </citation>
    <scope>NUCLEOTIDE SEQUENCE</scope>
    <source>
        <strain evidence="1">YG-Jan2019</strain>
    </source>
</reference>
<proteinExistence type="predicted"/>
<gene>
    <name evidence="1" type="ORF">DPEC_G00185560</name>
</gene>
<comment type="caution">
    <text evidence="1">The sequence shown here is derived from an EMBL/GenBank/DDBJ whole genome shotgun (WGS) entry which is preliminary data.</text>
</comment>
<evidence type="ECO:0000313" key="2">
    <source>
        <dbReference type="Proteomes" id="UP001157502"/>
    </source>
</evidence>
<dbReference type="EMBL" id="CM055742">
    <property type="protein sequence ID" value="KAJ8000937.1"/>
    <property type="molecule type" value="Genomic_DNA"/>
</dbReference>
<sequence>MPARPEVAIGGSSVSPRSLRGSRRAARPAASAEKGRRLARLHRRAASNLLGKYANGHDGSDGNPVTDCLDAFDEVGHWNIKQFKGSFQMHVFLPVPQGKGRGGQEGGQGK</sequence>
<organism evidence="1 2">
    <name type="scientific">Dallia pectoralis</name>
    <name type="common">Alaska blackfish</name>
    <dbReference type="NCBI Taxonomy" id="75939"/>
    <lineage>
        <taxon>Eukaryota</taxon>
        <taxon>Metazoa</taxon>
        <taxon>Chordata</taxon>
        <taxon>Craniata</taxon>
        <taxon>Vertebrata</taxon>
        <taxon>Euteleostomi</taxon>
        <taxon>Actinopterygii</taxon>
        <taxon>Neopterygii</taxon>
        <taxon>Teleostei</taxon>
        <taxon>Protacanthopterygii</taxon>
        <taxon>Esociformes</taxon>
        <taxon>Umbridae</taxon>
        <taxon>Dallia</taxon>
    </lineage>
</organism>